<reference evidence="1 2" key="1">
    <citation type="journal article" date="2018" name="PLoS Genet.">
        <title>Population sequencing reveals clonal diversity and ancestral inbreeding in the grapevine cultivar Chardonnay.</title>
        <authorList>
            <person name="Roach M.J."/>
            <person name="Johnson D.L."/>
            <person name="Bohlmann J."/>
            <person name="van Vuuren H.J."/>
            <person name="Jones S.J."/>
            <person name="Pretorius I.S."/>
            <person name="Schmidt S.A."/>
            <person name="Borneman A.R."/>
        </authorList>
    </citation>
    <scope>NUCLEOTIDE SEQUENCE [LARGE SCALE GENOMIC DNA]</scope>
    <source>
        <strain evidence="2">cv. Chardonnay</strain>
        <tissue evidence="1">Leaf</tissue>
    </source>
</reference>
<comment type="caution">
    <text evidence="1">The sequence shown here is derived from an EMBL/GenBank/DDBJ whole genome shotgun (WGS) entry which is preliminary data.</text>
</comment>
<proteinExistence type="predicted"/>
<name>A0A438DI21_VITVI</name>
<organism evidence="1 2">
    <name type="scientific">Vitis vinifera</name>
    <name type="common">Grape</name>
    <dbReference type="NCBI Taxonomy" id="29760"/>
    <lineage>
        <taxon>Eukaryota</taxon>
        <taxon>Viridiplantae</taxon>
        <taxon>Streptophyta</taxon>
        <taxon>Embryophyta</taxon>
        <taxon>Tracheophyta</taxon>
        <taxon>Spermatophyta</taxon>
        <taxon>Magnoliopsida</taxon>
        <taxon>eudicotyledons</taxon>
        <taxon>Gunneridae</taxon>
        <taxon>Pentapetalae</taxon>
        <taxon>rosids</taxon>
        <taxon>Vitales</taxon>
        <taxon>Vitaceae</taxon>
        <taxon>Viteae</taxon>
        <taxon>Vitis</taxon>
    </lineage>
</organism>
<dbReference type="AlphaFoldDB" id="A0A438DI21"/>
<accession>A0A438DI21</accession>
<evidence type="ECO:0000313" key="1">
    <source>
        <dbReference type="EMBL" id="RVW35093.1"/>
    </source>
</evidence>
<dbReference type="EMBL" id="QGNW01001615">
    <property type="protein sequence ID" value="RVW35093.1"/>
    <property type="molecule type" value="Genomic_DNA"/>
</dbReference>
<evidence type="ECO:0000313" key="2">
    <source>
        <dbReference type="Proteomes" id="UP000288805"/>
    </source>
</evidence>
<protein>
    <recommendedName>
        <fullName evidence="3">Retrovirus-related Pol polyprotein from transposon RE1</fullName>
    </recommendedName>
</protein>
<evidence type="ECO:0008006" key="3">
    <source>
        <dbReference type="Google" id="ProtNLM"/>
    </source>
</evidence>
<gene>
    <name evidence="1" type="ORF">CK203_079842</name>
</gene>
<sequence>MEEAKKMKTSMSSFIKLDKNGKDKSIHSTMYRESHLSAVKRILKYLKGIMDVGLWAGKDHKMRKCAKLKSQNVDRVNQAINQTRTDRPCVLDQLKPLDWILGRLEARVTDLGHLLFLSRVTVSSSFIFSSFSHAQGFTCEPLSFSTSHHSLARAFSFIWLLDKSSLPLGYKANAQLSRLSQRHVEKRGLTPSYSVLWRTTNGTNNTLLRDEYFPRKMLISPNFSISESRAYSLGWIHLGNLMIIHMFSCCESTTRVLPYDHFLTRVFKDADVDLSRETDFEAPNIYDMYDDQSMGRMKFAKALDGSWVRKVERALAQAWG</sequence>
<dbReference type="Proteomes" id="UP000288805">
    <property type="component" value="Unassembled WGS sequence"/>
</dbReference>